<dbReference type="Pfam" id="PF00583">
    <property type="entry name" value="Acetyltransf_1"/>
    <property type="match status" value="1"/>
</dbReference>
<evidence type="ECO:0000256" key="2">
    <source>
        <dbReference type="ARBA" id="ARBA00023315"/>
    </source>
</evidence>
<dbReference type="GO" id="GO:0005737">
    <property type="term" value="C:cytoplasm"/>
    <property type="evidence" value="ECO:0007669"/>
    <property type="project" value="TreeGrafter"/>
</dbReference>
<feature type="compositionally biased region" description="Low complexity" evidence="3">
    <location>
        <begin position="148"/>
        <end position="164"/>
    </location>
</feature>
<feature type="region of interest" description="Disordered" evidence="3">
    <location>
        <begin position="148"/>
        <end position="181"/>
    </location>
</feature>
<feature type="compositionally biased region" description="Gly residues" evidence="3">
    <location>
        <begin position="165"/>
        <end position="175"/>
    </location>
</feature>
<evidence type="ECO:0000256" key="1">
    <source>
        <dbReference type="ARBA" id="ARBA00022679"/>
    </source>
</evidence>
<organism evidence="5 6">
    <name type="scientific">Chlorella sorokiniana</name>
    <name type="common">Freshwater green alga</name>
    <dbReference type="NCBI Taxonomy" id="3076"/>
    <lineage>
        <taxon>Eukaryota</taxon>
        <taxon>Viridiplantae</taxon>
        <taxon>Chlorophyta</taxon>
        <taxon>core chlorophytes</taxon>
        <taxon>Trebouxiophyceae</taxon>
        <taxon>Chlorellales</taxon>
        <taxon>Chlorellaceae</taxon>
        <taxon>Chlorella clade</taxon>
        <taxon>Chlorella</taxon>
    </lineage>
</organism>
<dbReference type="PROSITE" id="PS51186">
    <property type="entry name" value="GNAT"/>
    <property type="match status" value="1"/>
</dbReference>
<keyword evidence="1" id="KW-0808">Transferase</keyword>
<dbReference type="PANTHER" id="PTHR43626:SF4">
    <property type="entry name" value="GCN5-RELATED N-ACETYLTRANSFERASE 2, CHLOROPLASTIC"/>
    <property type="match status" value="1"/>
</dbReference>
<evidence type="ECO:0000256" key="3">
    <source>
        <dbReference type="SAM" id="MobiDB-lite"/>
    </source>
</evidence>
<dbReference type="STRING" id="3076.A0A2P6TZA5"/>
<proteinExistence type="predicted"/>
<dbReference type="Proteomes" id="UP000239899">
    <property type="component" value="Unassembled WGS sequence"/>
</dbReference>
<gene>
    <name evidence="5" type="ORF">C2E21_2349</name>
</gene>
<accession>A0A2P6TZA5</accession>
<dbReference type="GO" id="GO:0008080">
    <property type="term" value="F:N-acetyltransferase activity"/>
    <property type="evidence" value="ECO:0007669"/>
    <property type="project" value="InterPro"/>
</dbReference>
<comment type="caution">
    <text evidence="5">The sequence shown here is derived from an EMBL/GenBank/DDBJ whole genome shotgun (WGS) entry which is preliminary data.</text>
</comment>
<dbReference type="EMBL" id="LHPG02000004">
    <property type="protein sequence ID" value="PRW59399.1"/>
    <property type="molecule type" value="Genomic_DNA"/>
</dbReference>
<dbReference type="CDD" id="cd04301">
    <property type="entry name" value="NAT_SF"/>
    <property type="match status" value="1"/>
</dbReference>
<dbReference type="InterPro" id="IPR016181">
    <property type="entry name" value="Acyl_CoA_acyltransferase"/>
</dbReference>
<name>A0A2P6TZA5_CHLSO</name>
<evidence type="ECO:0000259" key="4">
    <source>
        <dbReference type="PROSITE" id="PS51186"/>
    </source>
</evidence>
<feature type="domain" description="N-acetyltransferase" evidence="4">
    <location>
        <begin position="126"/>
        <end position="269"/>
    </location>
</feature>
<keyword evidence="6" id="KW-1185">Reference proteome</keyword>
<dbReference type="Gene3D" id="3.40.630.30">
    <property type="match status" value="1"/>
</dbReference>
<evidence type="ECO:0000313" key="5">
    <source>
        <dbReference type="EMBL" id="PRW59399.1"/>
    </source>
</evidence>
<dbReference type="SUPFAM" id="SSF55729">
    <property type="entry name" value="Acyl-CoA N-acyltransferases (Nat)"/>
    <property type="match status" value="1"/>
</dbReference>
<keyword evidence="2" id="KW-0012">Acyltransferase</keyword>
<evidence type="ECO:0000313" key="6">
    <source>
        <dbReference type="Proteomes" id="UP000239899"/>
    </source>
</evidence>
<sequence>MLGAALAAAQPPAAIGGCTAASARRVQAAGQAIWPARAAVTPRRRVAAQGFLSGLFGGGSAVADRQDQAAGAVEDYSNEQLDEVLLTEMQRDGGSPAYIVYRNGAVVDAAELESLCDKVGWPRRPLNKVAAALANSFLVATLHLEASPPASSAASDSDGSSSSGGSSGSGGGNGAGPSSSQAPGRLIGLARCTSDGAFNATIWDVLVDPEFQGQGLGKALVEGMTRTLLRRDITNITLFADAQVVDFYTGLGYEADPQGIKGMFWHPRY</sequence>
<dbReference type="OrthoDB" id="10039976at2759"/>
<dbReference type="InterPro" id="IPR000182">
    <property type="entry name" value="GNAT_dom"/>
</dbReference>
<dbReference type="AlphaFoldDB" id="A0A2P6TZA5"/>
<reference evidence="5 6" key="1">
    <citation type="journal article" date="2018" name="Plant J.">
        <title>Genome sequences of Chlorella sorokiniana UTEX 1602 and Micractinium conductrix SAG 241.80: implications to maltose excretion by a green alga.</title>
        <authorList>
            <person name="Arriola M.B."/>
            <person name="Velmurugan N."/>
            <person name="Zhang Y."/>
            <person name="Plunkett M.H."/>
            <person name="Hondzo H."/>
            <person name="Barney B.M."/>
        </authorList>
    </citation>
    <scope>NUCLEOTIDE SEQUENCE [LARGE SCALE GENOMIC DNA]</scope>
    <source>
        <strain evidence="6">UTEX 1602</strain>
    </source>
</reference>
<dbReference type="InterPro" id="IPR045039">
    <property type="entry name" value="NSI-like"/>
</dbReference>
<protein>
    <submittedName>
        <fullName evidence="5">Acetyltransferase NSI isoform X2</fullName>
    </submittedName>
</protein>
<dbReference type="PANTHER" id="PTHR43626">
    <property type="entry name" value="ACYL-COA N-ACYLTRANSFERASE"/>
    <property type="match status" value="1"/>
</dbReference>